<keyword evidence="3" id="KW-0540">Nuclease</keyword>
<keyword evidence="3" id="KW-0255">Endonuclease</keyword>
<dbReference type="RefSeq" id="WP_200503956.1">
    <property type="nucleotide sequence ID" value="NZ_JAEDAJ010000024.1"/>
</dbReference>
<evidence type="ECO:0000313" key="4">
    <source>
        <dbReference type="Proteomes" id="UP000612352"/>
    </source>
</evidence>
<comment type="caution">
    <text evidence="3">The sequence shown here is derived from an EMBL/GenBank/DDBJ whole genome shotgun (WGS) entry which is preliminary data.</text>
</comment>
<evidence type="ECO:0000259" key="2">
    <source>
        <dbReference type="Pfam" id="PF02720"/>
    </source>
</evidence>
<dbReference type="CDD" id="cd00085">
    <property type="entry name" value="HNHc"/>
    <property type="match status" value="1"/>
</dbReference>
<feature type="domain" description="DUF222" evidence="2">
    <location>
        <begin position="5"/>
        <end position="278"/>
    </location>
</feature>
<dbReference type="Pfam" id="PF02720">
    <property type="entry name" value="DUF222"/>
    <property type="match status" value="1"/>
</dbReference>
<keyword evidence="4" id="KW-1185">Reference proteome</keyword>
<sequence>MEDVQVAVALRTTTTVAYGQIRDAHEALTLFPLLFARVEAGELPVEWLRRVIHRSRDLPEEDRRGLDGVMGDWEFGVTSETFRRLLGELITWFTSLLDLSSVERAQRRRHIGVPVVGVDGTASLTVTGPVPEILAFARSLDAAAETLQAAQRHALDDDDEVPFDEDGSVRGSGKTMTRGRLRYEALLRGEVNTDGHEVPAARFAILVTIPFLTLLGRSEAPALLEGKHPIPADMARELAGECPEWMRILTDPVTGAFLPLPPERYRPSAQMVTHVRLRGPECAVPGCGRASCRGVEVDHIEEFDHDHPGEGGVTEIENLHVLCWSHHQVKTVHDIDPVRLRDDGKSSGGGTDRGNDGSVKHGGSRSSVVDPGIPVSRTLGRTHWSLGDAVELTVQDQGDLMTPFIVRELETAWHQHLATT</sequence>
<dbReference type="Proteomes" id="UP000612352">
    <property type="component" value="Unassembled WGS sequence"/>
</dbReference>
<organism evidence="3 4">
    <name type="scientific">Brachybacterium halotolerans</name>
    <dbReference type="NCBI Taxonomy" id="2795215"/>
    <lineage>
        <taxon>Bacteria</taxon>
        <taxon>Bacillati</taxon>
        <taxon>Actinomycetota</taxon>
        <taxon>Actinomycetes</taxon>
        <taxon>Micrococcales</taxon>
        <taxon>Dermabacteraceae</taxon>
        <taxon>Brachybacterium</taxon>
    </lineage>
</organism>
<keyword evidence="3" id="KW-0378">Hydrolase</keyword>
<reference evidence="3 4" key="1">
    <citation type="submission" date="2020-12" db="EMBL/GenBank/DDBJ databases">
        <title>Brachybacterium sp. MASK1Z-5, whole genome shotgun sequence.</title>
        <authorList>
            <person name="Tuo L."/>
        </authorList>
    </citation>
    <scope>NUCLEOTIDE SEQUENCE [LARGE SCALE GENOMIC DNA]</scope>
    <source>
        <strain evidence="3 4">MASK1Z-5</strain>
    </source>
</reference>
<proteinExistence type="predicted"/>
<gene>
    <name evidence="3" type="ORF">I8D64_17005</name>
</gene>
<protein>
    <submittedName>
        <fullName evidence="3">HNH endonuclease</fullName>
    </submittedName>
</protein>
<dbReference type="EMBL" id="JAEDAJ010000024">
    <property type="protein sequence ID" value="MBK0333100.1"/>
    <property type="molecule type" value="Genomic_DNA"/>
</dbReference>
<name>A0ABS1BGE7_9MICO</name>
<accession>A0ABS1BGE7</accession>
<evidence type="ECO:0000256" key="1">
    <source>
        <dbReference type="SAM" id="MobiDB-lite"/>
    </source>
</evidence>
<evidence type="ECO:0000313" key="3">
    <source>
        <dbReference type="EMBL" id="MBK0333100.1"/>
    </source>
</evidence>
<dbReference type="GO" id="GO:0004519">
    <property type="term" value="F:endonuclease activity"/>
    <property type="evidence" value="ECO:0007669"/>
    <property type="project" value="UniProtKB-KW"/>
</dbReference>
<dbReference type="InterPro" id="IPR003870">
    <property type="entry name" value="DUF222"/>
</dbReference>
<feature type="non-terminal residue" evidence="3">
    <location>
        <position position="420"/>
    </location>
</feature>
<feature type="region of interest" description="Disordered" evidence="1">
    <location>
        <begin position="335"/>
        <end position="374"/>
    </location>
</feature>
<feature type="compositionally biased region" description="Basic and acidic residues" evidence="1">
    <location>
        <begin position="335"/>
        <end position="345"/>
    </location>
</feature>
<dbReference type="InterPro" id="IPR003615">
    <property type="entry name" value="HNH_nuc"/>
</dbReference>